<protein>
    <recommendedName>
        <fullName evidence="1">Non-reducing end beta-L-arabinofuranosidase-like GH127 catalytic domain-containing protein</fullName>
    </recommendedName>
</protein>
<reference evidence="2 3" key="1">
    <citation type="submission" date="2018-05" db="EMBL/GenBank/DDBJ databases">
        <title>Genetic diversity of glacier-inhabiting Cryobacterium bacteria in China and description of Cryobacterium mengkeensis sp. nov. and Arthrobacter glacialis sp. nov.</title>
        <authorList>
            <person name="Liu Q."/>
            <person name="Xin Y.-H."/>
        </authorList>
    </citation>
    <scope>NUCLEOTIDE SEQUENCE [LARGE SCALE GENOMIC DNA]</scope>
    <source>
        <strain evidence="2 3">GP3</strain>
    </source>
</reference>
<dbReference type="InterPro" id="IPR008928">
    <property type="entry name" value="6-hairpin_glycosidase_sf"/>
</dbReference>
<dbReference type="OrthoDB" id="9757939at2"/>
<evidence type="ECO:0000259" key="1">
    <source>
        <dbReference type="Pfam" id="PF07944"/>
    </source>
</evidence>
<dbReference type="EMBL" id="QHLZ01000013">
    <property type="protein sequence ID" value="PXA64250.1"/>
    <property type="molecule type" value="Genomic_DNA"/>
</dbReference>
<dbReference type="AlphaFoldDB" id="A0A2V3DMU7"/>
<evidence type="ECO:0000313" key="2">
    <source>
        <dbReference type="EMBL" id="PXA64250.1"/>
    </source>
</evidence>
<keyword evidence="3" id="KW-1185">Reference proteome</keyword>
<dbReference type="PANTHER" id="PTHR43465:SF2">
    <property type="entry name" value="DUF1680 DOMAIN PROTEIN (AFU_ORTHOLOGUE AFUA_1G08910)"/>
    <property type="match status" value="1"/>
</dbReference>
<dbReference type="SUPFAM" id="SSF48208">
    <property type="entry name" value="Six-hairpin glycosidases"/>
    <property type="match status" value="1"/>
</dbReference>
<accession>A0A2V3DMU7</accession>
<name>A0A2V3DMU7_9MICC</name>
<dbReference type="Pfam" id="PF07944">
    <property type="entry name" value="Beta-AFase-like_GH127_cat"/>
    <property type="match status" value="1"/>
</dbReference>
<evidence type="ECO:0000313" key="3">
    <source>
        <dbReference type="Proteomes" id="UP000246303"/>
    </source>
</evidence>
<dbReference type="RefSeq" id="WP_110107313.1">
    <property type="nucleotide sequence ID" value="NZ_JACBZZ010000001.1"/>
</dbReference>
<dbReference type="Proteomes" id="UP000246303">
    <property type="component" value="Unassembled WGS sequence"/>
</dbReference>
<feature type="domain" description="Non-reducing end beta-L-arabinofuranosidase-like GH127 catalytic" evidence="1">
    <location>
        <begin position="18"/>
        <end position="144"/>
    </location>
</feature>
<comment type="caution">
    <text evidence="2">The sequence shown here is derived from an EMBL/GenBank/DDBJ whole genome shotgun (WGS) entry which is preliminary data.</text>
</comment>
<gene>
    <name evidence="2" type="ORF">CVS29_15880</name>
</gene>
<dbReference type="GO" id="GO:0005975">
    <property type="term" value="P:carbohydrate metabolic process"/>
    <property type="evidence" value="ECO:0007669"/>
    <property type="project" value="InterPro"/>
</dbReference>
<organism evidence="2 3">
    <name type="scientific">Arthrobacter psychrochitiniphilus</name>
    <dbReference type="NCBI Taxonomy" id="291045"/>
    <lineage>
        <taxon>Bacteria</taxon>
        <taxon>Bacillati</taxon>
        <taxon>Actinomycetota</taxon>
        <taxon>Actinomycetes</taxon>
        <taxon>Micrococcales</taxon>
        <taxon>Micrococcaceae</taxon>
        <taxon>Arthrobacter</taxon>
    </lineage>
</organism>
<proteinExistence type="predicted"/>
<dbReference type="PANTHER" id="PTHR43465">
    <property type="entry name" value="DUF1680 DOMAIN PROTEIN (AFU_ORTHOLOGUE AFUA_1G08910)"/>
    <property type="match status" value="1"/>
</dbReference>
<dbReference type="InterPro" id="IPR012878">
    <property type="entry name" value="Beta-AFase-like_GH127_cat"/>
</dbReference>
<dbReference type="InterPro" id="IPR049174">
    <property type="entry name" value="Beta-AFase-like"/>
</dbReference>
<sequence>MAGHRARPGLLPRRYAGTPVRERTVLVGHAVRALYCAASVVDLALDTRATEMLAAVERQQENTEAALTYNTGGLGSRHTGEAYCESYAVVAFRMLYCRVLLLATGKAGYADLIERTLYNIVASASFPDSRAFCYAHTLHRRSPDEAAEPQEQSKRADSSIDTIRGSWRCGRVRVCTAWSSPVSRRAYMWMTA</sequence>